<sequence>MTPQTAFVTGANGFIGSAVAKEFSRNGYTTYGLVRRAQSGLDLQRNEVIPVVGTAEDAAAFISHLPPIDVIITCDEDLANYNAHQQARLAMIQRLCEASKAKGAEKPLVIFTSGCKDYGVSKLLHGDEGLKPDTEDSPLNPPDLLKPRTAAATDMLSNHTEEFDCVVTRPTTLWGYSGSYYSYFFSLAERAKRDNKPVLELPASPNAILHGMHVADVAAAYLAIATAPRQVVMGKVYNMSAHRYETLEEIIPFVERSYDIKITLRDSQPDDAKVFGLYALSLWQFPQWVGSVRLRHDLGWKDNKPLFTEAFETYRQAYEAATSTDTEQIERMTKKTQSAGTL</sequence>
<feature type="domain" description="NAD-dependent epimerase/dehydratase" evidence="1">
    <location>
        <begin position="7"/>
        <end position="239"/>
    </location>
</feature>
<dbReference type="OrthoDB" id="2735536at2759"/>
<dbReference type="GeneID" id="28735845"/>
<accession>A0A0N1GWT1</accession>
<dbReference type="Pfam" id="PF01370">
    <property type="entry name" value="Epimerase"/>
    <property type="match status" value="1"/>
</dbReference>
<dbReference type="PANTHER" id="PTHR48079:SF6">
    <property type="entry name" value="NAD(P)-BINDING DOMAIN-CONTAINING PROTEIN-RELATED"/>
    <property type="match status" value="1"/>
</dbReference>
<dbReference type="InterPro" id="IPR001509">
    <property type="entry name" value="Epimerase_deHydtase"/>
</dbReference>
<dbReference type="GO" id="GO:0005737">
    <property type="term" value="C:cytoplasm"/>
    <property type="evidence" value="ECO:0007669"/>
    <property type="project" value="TreeGrafter"/>
</dbReference>
<dbReference type="InterPro" id="IPR036291">
    <property type="entry name" value="NAD(P)-bd_dom_sf"/>
</dbReference>
<dbReference type="Gene3D" id="3.40.50.720">
    <property type="entry name" value="NAD(P)-binding Rossmann-like Domain"/>
    <property type="match status" value="1"/>
</dbReference>
<dbReference type="SUPFAM" id="SSF51735">
    <property type="entry name" value="NAD(P)-binding Rossmann-fold domains"/>
    <property type="match status" value="1"/>
</dbReference>
<dbReference type="VEuPathDB" id="FungiDB:AB675_3875"/>
<dbReference type="Proteomes" id="UP000038010">
    <property type="component" value="Unassembled WGS sequence"/>
</dbReference>
<evidence type="ECO:0000259" key="1">
    <source>
        <dbReference type="Pfam" id="PF01370"/>
    </source>
</evidence>
<dbReference type="GO" id="GO:0004029">
    <property type="term" value="F:aldehyde dehydrogenase (NAD+) activity"/>
    <property type="evidence" value="ECO:0007669"/>
    <property type="project" value="TreeGrafter"/>
</dbReference>
<dbReference type="STRING" id="1664694.A0A0N1GWT1"/>
<comment type="caution">
    <text evidence="2">The sequence shown here is derived from an EMBL/GenBank/DDBJ whole genome shotgun (WGS) entry which is preliminary data.</text>
</comment>
<name>A0A0N1GWT1_9EURO</name>
<protein>
    <recommendedName>
        <fullName evidence="1">NAD-dependent epimerase/dehydratase domain-containing protein</fullName>
    </recommendedName>
</protein>
<dbReference type="PANTHER" id="PTHR48079">
    <property type="entry name" value="PROTEIN YEEZ"/>
    <property type="match status" value="1"/>
</dbReference>
<dbReference type="RefSeq" id="XP_017994360.1">
    <property type="nucleotide sequence ID" value="XM_018143965.1"/>
</dbReference>
<evidence type="ECO:0000313" key="3">
    <source>
        <dbReference type="Proteomes" id="UP000038010"/>
    </source>
</evidence>
<dbReference type="AlphaFoldDB" id="A0A0N1GWT1"/>
<proteinExistence type="predicted"/>
<evidence type="ECO:0000313" key="2">
    <source>
        <dbReference type="EMBL" id="KPI34397.1"/>
    </source>
</evidence>
<keyword evidence="3" id="KW-1185">Reference proteome</keyword>
<organism evidence="2 3">
    <name type="scientific">Cyphellophora attinorum</name>
    <dbReference type="NCBI Taxonomy" id="1664694"/>
    <lineage>
        <taxon>Eukaryota</taxon>
        <taxon>Fungi</taxon>
        <taxon>Dikarya</taxon>
        <taxon>Ascomycota</taxon>
        <taxon>Pezizomycotina</taxon>
        <taxon>Eurotiomycetes</taxon>
        <taxon>Chaetothyriomycetidae</taxon>
        <taxon>Chaetothyriales</taxon>
        <taxon>Cyphellophoraceae</taxon>
        <taxon>Cyphellophora</taxon>
    </lineage>
</organism>
<dbReference type="InterPro" id="IPR051783">
    <property type="entry name" value="NAD(P)-dependent_oxidoreduct"/>
</dbReference>
<dbReference type="EMBL" id="LFJN01000061">
    <property type="protein sequence ID" value="KPI34397.1"/>
    <property type="molecule type" value="Genomic_DNA"/>
</dbReference>
<gene>
    <name evidence="2" type="ORF">AB675_3875</name>
</gene>
<reference evidence="2 3" key="1">
    <citation type="submission" date="2015-06" db="EMBL/GenBank/DDBJ databases">
        <title>Draft genome of the ant-associated black yeast Phialophora attae CBS 131958.</title>
        <authorList>
            <person name="Moreno L.F."/>
            <person name="Stielow B.J."/>
            <person name="de Hoog S."/>
            <person name="Vicente V.A."/>
            <person name="Weiss V.A."/>
            <person name="de Vries M."/>
            <person name="Cruz L.M."/>
            <person name="Souza E.M."/>
        </authorList>
    </citation>
    <scope>NUCLEOTIDE SEQUENCE [LARGE SCALE GENOMIC DNA]</scope>
    <source>
        <strain evidence="2 3">CBS 131958</strain>
    </source>
</reference>